<name>A0A292IJL7_9MOLU</name>
<protein>
    <submittedName>
        <fullName evidence="1">Uncharacterized protein</fullName>
    </submittedName>
</protein>
<reference evidence="1 2" key="1">
    <citation type="journal article" date="2015" name="Clin. Infect. Dis.">
        <title>Genomic Investigations unmask Mycoplasma amphoriforme, a new respiratory pathogen.</title>
        <authorList>
            <person name="Gillespie S.H."/>
            <person name="Ling C.L."/>
            <person name="Oravcova K."/>
            <person name="Pinheiro M."/>
            <person name="Wells L."/>
            <person name="Bryant J.M."/>
            <person name="McHugh T.D."/>
            <person name="Bebear C."/>
            <person name="Webster D."/>
            <person name="Harris S.R."/>
            <person name="Seth-Smith H.M."/>
            <person name="Thomson N.R."/>
        </authorList>
    </citation>
    <scope>NUCLEOTIDE SEQUENCE [LARGE SCALE GENOMIC DNA]</scope>
    <source>
        <strain evidence="1 2">A39</strain>
    </source>
</reference>
<dbReference type="Pfam" id="PF09188">
    <property type="entry name" value="DUF1951"/>
    <property type="match status" value="1"/>
</dbReference>
<proteinExistence type="predicted"/>
<dbReference type="InterPro" id="IPR035947">
    <property type="entry name" value="MG354-like_sf"/>
</dbReference>
<evidence type="ECO:0000313" key="1">
    <source>
        <dbReference type="EMBL" id="CDN40752.1"/>
    </source>
</evidence>
<dbReference type="Proteomes" id="UP000261764">
    <property type="component" value="Chromosome I"/>
</dbReference>
<gene>
    <name evidence="1" type="ORF">MAMA39_06350</name>
</gene>
<sequence length="141" mass="16673">MSQSKNYQSNIDQATIIFNKVCFEYRMKLDFIKEVYESDGVANMDYKLSDLQEMMRLVCDLKNSSEAKIYFKKNLKIISECDGTDDILALFKRDQRTIDEFCISYLTFKHSYDFEDPERSTLNKIQNTIAKQIIDFLHSDK</sequence>
<dbReference type="KEGG" id="mamp:MAMA39_06350"/>
<organism evidence="1 2">
    <name type="scientific">Mycoplasma amphoriforme A39</name>
    <dbReference type="NCBI Taxonomy" id="572419"/>
    <lineage>
        <taxon>Bacteria</taxon>
        <taxon>Bacillati</taxon>
        <taxon>Mycoplasmatota</taxon>
        <taxon>Mollicutes</taxon>
        <taxon>Mycoplasmataceae</taxon>
        <taxon>Mycoplasma</taxon>
    </lineage>
</organism>
<accession>A0A292IJL7</accession>
<dbReference type="InterPro" id="IPR015271">
    <property type="entry name" value="DUF1951"/>
</dbReference>
<dbReference type="EMBL" id="HG937516">
    <property type="protein sequence ID" value="CDN40752.1"/>
    <property type="molecule type" value="Genomic_DNA"/>
</dbReference>
<dbReference type="AlphaFoldDB" id="A0A292IJL7"/>
<evidence type="ECO:0000313" key="2">
    <source>
        <dbReference type="Proteomes" id="UP000261764"/>
    </source>
</evidence>
<dbReference type="SUPFAM" id="SSF110009">
    <property type="entry name" value="Hypothetical protein MG354"/>
    <property type="match status" value="1"/>
</dbReference>
<dbReference type="Gene3D" id="1.10.3960.10">
    <property type="entry name" value="MG354-like"/>
    <property type="match status" value="1"/>
</dbReference>
<dbReference type="RefSeq" id="WP_343251382.1">
    <property type="nucleotide sequence ID" value="NZ_HG937516.1"/>
</dbReference>
<keyword evidence="2" id="KW-1185">Reference proteome</keyword>